<protein>
    <submittedName>
        <fullName evidence="2">Uncharacterized protein</fullName>
    </submittedName>
</protein>
<sequence length="122" mass="12105">MTGTYARFGEAVRTTLGTAAVAGFLCLVLAGVAPGGLAWLSLWAALVAAAAWFYLADHKRWGVGVALAGQFVIVIAGLTVTVGLVTGSAWVLLGGLALAGVLAALILLSGDQPGSDLGGPVD</sequence>
<feature type="transmembrane region" description="Helical" evidence="1">
    <location>
        <begin position="90"/>
        <end position="108"/>
    </location>
</feature>
<organism evidence="2 3">
    <name type="scientific">Phytohabitans flavus</name>
    <dbReference type="NCBI Taxonomy" id="1076124"/>
    <lineage>
        <taxon>Bacteria</taxon>
        <taxon>Bacillati</taxon>
        <taxon>Actinomycetota</taxon>
        <taxon>Actinomycetes</taxon>
        <taxon>Micromonosporales</taxon>
        <taxon>Micromonosporaceae</taxon>
    </lineage>
</organism>
<feature type="transmembrane region" description="Helical" evidence="1">
    <location>
        <begin position="63"/>
        <end position="84"/>
    </location>
</feature>
<keyword evidence="3" id="KW-1185">Reference proteome</keyword>
<reference evidence="2 3" key="1">
    <citation type="submission" date="2020-03" db="EMBL/GenBank/DDBJ databases">
        <title>Whole genome shotgun sequence of Phytohabitans flavus NBRC 107702.</title>
        <authorList>
            <person name="Komaki H."/>
            <person name="Tamura T."/>
        </authorList>
    </citation>
    <scope>NUCLEOTIDE SEQUENCE [LARGE SCALE GENOMIC DNA]</scope>
    <source>
        <strain evidence="2 3">NBRC 107702</strain>
    </source>
</reference>
<keyword evidence="1" id="KW-1133">Transmembrane helix</keyword>
<evidence type="ECO:0000313" key="2">
    <source>
        <dbReference type="EMBL" id="BCB75353.1"/>
    </source>
</evidence>
<keyword evidence="1" id="KW-0472">Membrane</keyword>
<evidence type="ECO:0000256" key="1">
    <source>
        <dbReference type="SAM" id="Phobius"/>
    </source>
</evidence>
<keyword evidence="1" id="KW-0812">Transmembrane</keyword>
<reference evidence="2 3" key="2">
    <citation type="submission" date="2020-03" db="EMBL/GenBank/DDBJ databases">
        <authorList>
            <person name="Ichikawa N."/>
            <person name="Kimura A."/>
            <person name="Kitahashi Y."/>
            <person name="Uohara A."/>
        </authorList>
    </citation>
    <scope>NUCLEOTIDE SEQUENCE [LARGE SCALE GENOMIC DNA]</scope>
    <source>
        <strain evidence="2 3">NBRC 107702</strain>
    </source>
</reference>
<dbReference type="KEGG" id="pfla:Pflav_017630"/>
<dbReference type="Proteomes" id="UP000502508">
    <property type="component" value="Chromosome"/>
</dbReference>
<name>A0A6F8XNF8_9ACTN</name>
<evidence type="ECO:0000313" key="3">
    <source>
        <dbReference type="Proteomes" id="UP000502508"/>
    </source>
</evidence>
<accession>A0A6F8XNF8</accession>
<dbReference type="RefSeq" id="WP_173035117.1">
    <property type="nucleotide sequence ID" value="NZ_AP022870.1"/>
</dbReference>
<feature type="transmembrane region" description="Helical" evidence="1">
    <location>
        <begin position="12"/>
        <end position="32"/>
    </location>
</feature>
<dbReference type="AlphaFoldDB" id="A0A6F8XNF8"/>
<dbReference type="EMBL" id="AP022870">
    <property type="protein sequence ID" value="BCB75353.1"/>
    <property type="molecule type" value="Genomic_DNA"/>
</dbReference>
<proteinExistence type="predicted"/>
<gene>
    <name evidence="2" type="ORF">Pflav_017630</name>
</gene>